<dbReference type="InterPro" id="IPR043519">
    <property type="entry name" value="NT_sf"/>
</dbReference>
<proteinExistence type="predicted"/>
<dbReference type="AlphaFoldDB" id="A0A8K0IS87"/>
<dbReference type="PANTHER" id="PTHR12271:SF123">
    <property type="entry name" value="PROTEIN HESO1"/>
    <property type="match status" value="1"/>
</dbReference>
<organism evidence="3 4">
    <name type="scientific">Cocos nucifera</name>
    <name type="common">Coconut palm</name>
    <dbReference type="NCBI Taxonomy" id="13894"/>
    <lineage>
        <taxon>Eukaryota</taxon>
        <taxon>Viridiplantae</taxon>
        <taxon>Streptophyta</taxon>
        <taxon>Embryophyta</taxon>
        <taxon>Tracheophyta</taxon>
        <taxon>Spermatophyta</taxon>
        <taxon>Magnoliopsida</taxon>
        <taxon>Liliopsida</taxon>
        <taxon>Arecaceae</taxon>
        <taxon>Arecoideae</taxon>
        <taxon>Cocoseae</taxon>
        <taxon>Attaleinae</taxon>
        <taxon>Cocos</taxon>
    </lineage>
</organism>
<protein>
    <submittedName>
        <fullName evidence="3">Protein HESO1</fullName>
    </submittedName>
</protein>
<comment type="caution">
    <text evidence="3">The sequence shown here is derived from an EMBL/GenBank/DDBJ whole genome shotgun (WGS) entry which is preliminary data.</text>
</comment>
<reference evidence="3" key="2">
    <citation type="submission" date="2019-07" db="EMBL/GenBank/DDBJ databases">
        <authorList>
            <person name="Yang Y."/>
            <person name="Bocs S."/>
            <person name="Baudouin L."/>
        </authorList>
    </citation>
    <scope>NUCLEOTIDE SEQUENCE</scope>
    <source>
        <tissue evidence="3">Spear leaf of Hainan Tall coconut</tissue>
    </source>
</reference>
<dbReference type="SUPFAM" id="SSF81631">
    <property type="entry name" value="PAP/OAS1 substrate-binding domain"/>
    <property type="match status" value="1"/>
</dbReference>
<feature type="compositionally biased region" description="Polar residues" evidence="1">
    <location>
        <begin position="334"/>
        <end position="356"/>
    </location>
</feature>
<name>A0A8K0IS87_COCNU</name>
<dbReference type="GO" id="GO:0050265">
    <property type="term" value="F:RNA uridylyltransferase activity"/>
    <property type="evidence" value="ECO:0007669"/>
    <property type="project" value="TreeGrafter"/>
</dbReference>
<reference evidence="3" key="1">
    <citation type="journal article" date="2017" name="Gigascience">
        <title>The genome draft of coconut (Cocos nucifera).</title>
        <authorList>
            <person name="Xiao Y."/>
            <person name="Xu P."/>
            <person name="Fan H."/>
            <person name="Baudouin L."/>
            <person name="Xia W."/>
            <person name="Bocs S."/>
            <person name="Xu J."/>
            <person name="Li Q."/>
            <person name="Guo A."/>
            <person name="Zhou L."/>
            <person name="Li J."/>
            <person name="Wu Y."/>
            <person name="Ma Z."/>
            <person name="Armero A."/>
            <person name="Issali A.E."/>
            <person name="Liu N."/>
            <person name="Peng M."/>
            <person name="Yang Y."/>
        </authorList>
    </citation>
    <scope>NUCLEOTIDE SEQUENCE</scope>
    <source>
        <tissue evidence="3">Spear leaf of Hainan Tall coconut</tissue>
    </source>
</reference>
<dbReference type="Gene3D" id="1.10.1410.10">
    <property type="match status" value="1"/>
</dbReference>
<evidence type="ECO:0000313" key="4">
    <source>
        <dbReference type="Proteomes" id="UP000797356"/>
    </source>
</evidence>
<dbReference type="Proteomes" id="UP000797356">
    <property type="component" value="Chromosome 12"/>
</dbReference>
<evidence type="ECO:0000256" key="1">
    <source>
        <dbReference type="SAM" id="MobiDB-lite"/>
    </source>
</evidence>
<feature type="region of interest" description="Disordered" evidence="1">
    <location>
        <begin position="334"/>
        <end position="365"/>
    </location>
</feature>
<dbReference type="GO" id="GO:0031123">
    <property type="term" value="P:RNA 3'-end processing"/>
    <property type="evidence" value="ECO:0007669"/>
    <property type="project" value="TreeGrafter"/>
</dbReference>
<gene>
    <name evidence="3" type="ORF">COCNU_12G008340</name>
</gene>
<dbReference type="Pfam" id="PF22600">
    <property type="entry name" value="MTPAP-like_central"/>
    <property type="match status" value="1"/>
</dbReference>
<sequence>MSNYYPNHGDRNVALERCLKDILSLIKPSESDRIRRLNTIRELATYVGSLESLEGVVHNLKFIPNARVPLLIYESKYHGISCDVSIDNHMGQIKSKILLWIADMDERFRDMVLLTKEWAKAQNINDPKSGTLNSFSLCLLVIFHFQVFQRFHFLRVAASIFQTCEPAILPPLREIYGGNIVDDIAGTRFLTERHIQDACATNIARFRSQNFRRRNQSSLSELLISFFEKIEDPFEQPDNAARAVGMNKLRIISNAFTDAYYKLSSRPMILNRNSVIASLTRPHISSQLGLRTYVHHTTNGVRSHQSGIEYSGYATPEPIHDQFQTVLRLDRYRPSSSTSSTVPLQGQGAFNVQGRQTWRRRRPNR</sequence>
<accession>A0A8K0IS87</accession>
<dbReference type="SUPFAM" id="SSF81301">
    <property type="entry name" value="Nucleotidyltransferase"/>
    <property type="match status" value="1"/>
</dbReference>
<dbReference type="OrthoDB" id="2274644at2759"/>
<dbReference type="InterPro" id="IPR054708">
    <property type="entry name" value="MTPAP-like_central"/>
</dbReference>
<evidence type="ECO:0000313" key="3">
    <source>
        <dbReference type="EMBL" id="KAG1365834.1"/>
    </source>
</evidence>
<dbReference type="EMBL" id="CM017883">
    <property type="protein sequence ID" value="KAG1365834.1"/>
    <property type="molecule type" value="Genomic_DNA"/>
</dbReference>
<evidence type="ECO:0000259" key="2">
    <source>
        <dbReference type="Pfam" id="PF22600"/>
    </source>
</evidence>
<dbReference type="PANTHER" id="PTHR12271">
    <property type="entry name" value="POLY A POLYMERASE CID PAP -RELATED"/>
    <property type="match status" value="1"/>
</dbReference>
<keyword evidence="4" id="KW-1185">Reference proteome</keyword>
<feature type="domain" description="Poly(A) RNA polymerase mitochondrial-like central palm" evidence="2">
    <location>
        <begin position="34"/>
        <end position="99"/>
    </location>
</feature>